<feature type="transmembrane region" description="Helical" evidence="9">
    <location>
        <begin position="20"/>
        <end position="39"/>
    </location>
</feature>
<evidence type="ECO:0000256" key="1">
    <source>
        <dbReference type="ARBA" id="ARBA00004651"/>
    </source>
</evidence>
<name>A0A6I4TQR0_9SPHN</name>
<keyword evidence="11" id="KW-1185">Reference proteome</keyword>
<protein>
    <recommendedName>
        <fullName evidence="12">Bestrophin</fullName>
    </recommendedName>
</protein>
<reference evidence="10 11" key="1">
    <citation type="submission" date="2019-12" db="EMBL/GenBank/DDBJ databases">
        <title>Genomic-based taxomic classification of the family Erythrobacteraceae.</title>
        <authorList>
            <person name="Xu L."/>
        </authorList>
    </citation>
    <scope>NUCLEOTIDE SEQUENCE [LARGE SCALE GENOMIC DNA]</scope>
    <source>
        <strain evidence="10 11">S36</strain>
    </source>
</reference>
<keyword evidence="2" id="KW-0813">Transport</keyword>
<evidence type="ECO:0000256" key="5">
    <source>
        <dbReference type="ARBA" id="ARBA00022989"/>
    </source>
</evidence>
<evidence type="ECO:0000256" key="8">
    <source>
        <dbReference type="ARBA" id="ARBA00034708"/>
    </source>
</evidence>
<dbReference type="InterPro" id="IPR044669">
    <property type="entry name" value="YneE/VCCN1/2-like"/>
</dbReference>
<keyword evidence="5 9" id="KW-1133">Transmembrane helix</keyword>
<keyword evidence="4 9" id="KW-0812">Transmembrane</keyword>
<dbReference type="AlphaFoldDB" id="A0A6I4TQR0"/>
<dbReference type="GO" id="GO:0005254">
    <property type="term" value="F:chloride channel activity"/>
    <property type="evidence" value="ECO:0007669"/>
    <property type="project" value="InterPro"/>
</dbReference>
<dbReference type="PANTHER" id="PTHR33281:SF19">
    <property type="entry name" value="VOLTAGE-DEPENDENT ANION CHANNEL-FORMING PROTEIN YNEE"/>
    <property type="match status" value="1"/>
</dbReference>
<gene>
    <name evidence="10" type="ORF">GRI97_04340</name>
</gene>
<evidence type="ECO:0000256" key="6">
    <source>
        <dbReference type="ARBA" id="ARBA00023065"/>
    </source>
</evidence>
<accession>A0A6I4TQR0</accession>
<dbReference type="EMBL" id="WTYJ01000001">
    <property type="protein sequence ID" value="MXO98214.1"/>
    <property type="molecule type" value="Genomic_DNA"/>
</dbReference>
<evidence type="ECO:0000256" key="7">
    <source>
        <dbReference type="ARBA" id="ARBA00023136"/>
    </source>
</evidence>
<dbReference type="Proteomes" id="UP000469430">
    <property type="component" value="Unassembled WGS sequence"/>
</dbReference>
<evidence type="ECO:0000256" key="2">
    <source>
        <dbReference type="ARBA" id="ARBA00022448"/>
    </source>
</evidence>
<dbReference type="Pfam" id="PF25539">
    <property type="entry name" value="Bestrophin_2"/>
    <property type="match status" value="2"/>
</dbReference>
<dbReference type="PANTHER" id="PTHR33281">
    <property type="entry name" value="UPF0187 PROTEIN YNEE"/>
    <property type="match status" value="1"/>
</dbReference>
<organism evidence="10 11">
    <name type="scientific">Croceibacterium xixiisoli</name>
    <dbReference type="NCBI Taxonomy" id="1476466"/>
    <lineage>
        <taxon>Bacteria</taxon>
        <taxon>Pseudomonadati</taxon>
        <taxon>Pseudomonadota</taxon>
        <taxon>Alphaproteobacteria</taxon>
        <taxon>Sphingomonadales</taxon>
        <taxon>Erythrobacteraceae</taxon>
        <taxon>Croceibacterium</taxon>
    </lineage>
</organism>
<keyword evidence="6" id="KW-0406">Ion transport</keyword>
<evidence type="ECO:0000313" key="10">
    <source>
        <dbReference type="EMBL" id="MXO98214.1"/>
    </source>
</evidence>
<evidence type="ECO:0000256" key="3">
    <source>
        <dbReference type="ARBA" id="ARBA00022475"/>
    </source>
</evidence>
<evidence type="ECO:0008006" key="12">
    <source>
        <dbReference type="Google" id="ProtNLM"/>
    </source>
</evidence>
<dbReference type="GO" id="GO:0005886">
    <property type="term" value="C:plasma membrane"/>
    <property type="evidence" value="ECO:0007669"/>
    <property type="project" value="UniProtKB-SubCell"/>
</dbReference>
<keyword evidence="7 9" id="KW-0472">Membrane</keyword>
<sequence length="348" mass="39747">MYIRRNLTAPFVLRSTWPALLWSTLWAAATLTAFFVFNIKWIDVPFQLVSAVGIAVSFFIGFKNNQAYERFWEGRKIWGSIVNLSRSWTIQVLSLPTGTASGAPAPSQKALVYRHLAWINALRVQLRQSSGFGVRENFLMERFVAAHRDPTTVDEVIAPFVSADERAMLQGKRNVASQLVLRQAEDVRALRHDGTIDGFGQMMLQQSLESCYELQGMCERIKNTPFPRQYAFFSHVFTIIFCLLLPLGLLDVYEEELLASFNYAQTFDTPYIRPTDAMLFAMVPLSVLVSWIFLTWEKIGDSSEDPFEGRPHDVSMSALCRSIEIDLRDMLDEGNLPDKLQPRDHILY</sequence>
<comment type="similarity">
    <text evidence="8">Belongs to the anion channel-forming bestrophin (TC 1.A.46) family.</text>
</comment>
<comment type="subcellular location">
    <subcellularLocation>
        <location evidence="1">Cell membrane</location>
        <topology evidence="1">Multi-pass membrane protein</topology>
    </subcellularLocation>
</comment>
<keyword evidence="3" id="KW-1003">Cell membrane</keyword>
<comment type="caution">
    <text evidence="10">The sequence shown here is derived from an EMBL/GenBank/DDBJ whole genome shotgun (WGS) entry which is preliminary data.</text>
</comment>
<feature type="transmembrane region" description="Helical" evidence="9">
    <location>
        <begin position="230"/>
        <end position="250"/>
    </location>
</feature>
<proteinExistence type="inferred from homology"/>
<dbReference type="OrthoDB" id="445589at2"/>
<evidence type="ECO:0000313" key="11">
    <source>
        <dbReference type="Proteomes" id="UP000469430"/>
    </source>
</evidence>
<dbReference type="RefSeq" id="WP_161389875.1">
    <property type="nucleotide sequence ID" value="NZ_JBHSCP010000001.1"/>
</dbReference>
<evidence type="ECO:0000256" key="4">
    <source>
        <dbReference type="ARBA" id="ARBA00022692"/>
    </source>
</evidence>
<feature type="transmembrane region" description="Helical" evidence="9">
    <location>
        <begin position="45"/>
        <end position="62"/>
    </location>
</feature>
<evidence type="ECO:0000256" key="9">
    <source>
        <dbReference type="SAM" id="Phobius"/>
    </source>
</evidence>
<feature type="transmembrane region" description="Helical" evidence="9">
    <location>
        <begin position="277"/>
        <end position="296"/>
    </location>
</feature>